<evidence type="ECO:0000313" key="6">
    <source>
        <dbReference type="Proteomes" id="UP000322080"/>
    </source>
</evidence>
<dbReference type="InterPro" id="IPR001533">
    <property type="entry name" value="Pterin_deHydtase"/>
</dbReference>
<dbReference type="Proteomes" id="UP000322080">
    <property type="component" value="Unassembled WGS sequence"/>
</dbReference>
<sequence>MAMTTCNLTDKHCVPCEGGVPPLTEDEVAGFKAELHDDWTTDGVKLVRRFEFKGFAKPVYTANVAAFVGDKEGHHPDIAFGWGYCEVTFTTHAIDGLSENDFICAAKLDQIVAA</sequence>
<accession>A0A5D0RJR9</accession>
<dbReference type="SUPFAM" id="SSF55248">
    <property type="entry name" value="PCD-like"/>
    <property type="match status" value="1"/>
</dbReference>
<keyword evidence="4" id="KW-0456">Lyase</keyword>
<evidence type="ECO:0000256" key="2">
    <source>
        <dbReference type="ARBA" id="ARBA00006472"/>
    </source>
</evidence>
<dbReference type="InterPro" id="IPR050376">
    <property type="entry name" value="Pterin-4-alpha-carb_dehyd"/>
</dbReference>
<comment type="catalytic activity">
    <reaction evidence="1">
        <text>(4aS,6R)-4a-hydroxy-L-erythro-5,6,7,8-tetrahydrobiopterin = (6R)-L-erythro-6,7-dihydrobiopterin + H2O</text>
        <dbReference type="Rhea" id="RHEA:11920"/>
        <dbReference type="ChEBI" id="CHEBI:15377"/>
        <dbReference type="ChEBI" id="CHEBI:15642"/>
        <dbReference type="ChEBI" id="CHEBI:43120"/>
        <dbReference type="EC" id="4.2.1.96"/>
    </reaction>
</comment>
<evidence type="ECO:0000256" key="3">
    <source>
        <dbReference type="ARBA" id="ARBA00013252"/>
    </source>
</evidence>
<dbReference type="Pfam" id="PF01329">
    <property type="entry name" value="Pterin_4a"/>
    <property type="match status" value="1"/>
</dbReference>
<keyword evidence="6" id="KW-1185">Reference proteome</keyword>
<dbReference type="PANTHER" id="PTHR42805:SF1">
    <property type="entry name" value="PTERIN-4-ALPHA-CARBINOLAMINE DEHYDRATASE-RELATED"/>
    <property type="match status" value="1"/>
</dbReference>
<dbReference type="GO" id="GO:0008124">
    <property type="term" value="F:4-alpha-hydroxytetrahydrobiopterin dehydratase activity"/>
    <property type="evidence" value="ECO:0007669"/>
    <property type="project" value="UniProtKB-EC"/>
</dbReference>
<evidence type="ECO:0000256" key="1">
    <source>
        <dbReference type="ARBA" id="ARBA00001554"/>
    </source>
</evidence>
<dbReference type="InterPro" id="IPR036428">
    <property type="entry name" value="PCD_sf"/>
</dbReference>
<comment type="similarity">
    <text evidence="2">Belongs to the pterin-4-alpha-carbinolamine dehydratase family.</text>
</comment>
<evidence type="ECO:0000313" key="5">
    <source>
        <dbReference type="EMBL" id="TYB81369.1"/>
    </source>
</evidence>
<gene>
    <name evidence="5" type="ORF">FVF75_09635</name>
</gene>
<reference evidence="5 6" key="1">
    <citation type="submission" date="2019-08" db="EMBL/GenBank/DDBJ databases">
        <title>Identification of a novel species of the genus Boseongicola.</title>
        <authorList>
            <person name="Zhang X.-Q."/>
        </authorList>
    </citation>
    <scope>NUCLEOTIDE SEQUENCE [LARGE SCALE GENOMIC DNA]</scope>
    <source>
        <strain evidence="5 6">HY14</strain>
    </source>
</reference>
<dbReference type="CDD" id="cd00913">
    <property type="entry name" value="PCD_DCoH_subfamily_a"/>
    <property type="match status" value="1"/>
</dbReference>
<proteinExistence type="inferred from homology"/>
<dbReference type="EC" id="4.2.1.96" evidence="3"/>
<dbReference type="GO" id="GO:0006729">
    <property type="term" value="P:tetrahydrobiopterin biosynthetic process"/>
    <property type="evidence" value="ECO:0007669"/>
    <property type="project" value="InterPro"/>
</dbReference>
<dbReference type="AlphaFoldDB" id="A0A5D0RJR9"/>
<protein>
    <recommendedName>
        <fullName evidence="3">4a-hydroxytetrahydrobiopterin dehydratase</fullName>
        <ecNumber evidence="3">4.2.1.96</ecNumber>
    </recommendedName>
</protein>
<organism evidence="5 6">
    <name type="scientific">Maritimibacter fusiformis</name>
    <dbReference type="NCBI Taxonomy" id="2603819"/>
    <lineage>
        <taxon>Bacteria</taxon>
        <taxon>Pseudomonadati</taxon>
        <taxon>Pseudomonadota</taxon>
        <taxon>Alphaproteobacteria</taxon>
        <taxon>Rhodobacterales</taxon>
        <taxon>Roseobacteraceae</taxon>
        <taxon>Maritimibacter</taxon>
    </lineage>
</organism>
<comment type="caution">
    <text evidence="5">The sequence shown here is derived from an EMBL/GenBank/DDBJ whole genome shotgun (WGS) entry which is preliminary data.</text>
</comment>
<name>A0A5D0RJR9_9RHOB</name>
<evidence type="ECO:0000256" key="4">
    <source>
        <dbReference type="ARBA" id="ARBA00023239"/>
    </source>
</evidence>
<dbReference type="Gene3D" id="3.30.1360.20">
    <property type="entry name" value="Transcriptional coactivator/pterin dehydratase"/>
    <property type="match status" value="1"/>
</dbReference>
<dbReference type="EMBL" id="VSIY01000006">
    <property type="protein sequence ID" value="TYB81369.1"/>
    <property type="molecule type" value="Genomic_DNA"/>
</dbReference>
<dbReference type="PANTHER" id="PTHR42805">
    <property type="entry name" value="PTERIN-4-ALPHA-CARBINOLAMINE DEHYDRATASE-RELATED"/>
    <property type="match status" value="1"/>
</dbReference>